<keyword evidence="3" id="KW-0441">Lipid A biosynthesis</keyword>
<dbReference type="Gene3D" id="2.160.10.10">
    <property type="entry name" value="Hexapeptide repeat proteins"/>
    <property type="match status" value="1"/>
</dbReference>
<proteinExistence type="predicted"/>
<dbReference type="GO" id="GO:0009245">
    <property type="term" value="P:lipid A biosynthetic process"/>
    <property type="evidence" value="ECO:0007669"/>
    <property type="project" value="UniProtKB-KW"/>
</dbReference>
<dbReference type="InterPro" id="IPR029098">
    <property type="entry name" value="Acetyltransf_C"/>
</dbReference>
<dbReference type="Pfam" id="PF13720">
    <property type="entry name" value="Acetyltransf_11"/>
    <property type="match status" value="1"/>
</dbReference>
<dbReference type="AlphaFoldDB" id="A0A7V4E2V4"/>
<dbReference type="EMBL" id="DTDP01000084">
    <property type="protein sequence ID" value="HGK53759.1"/>
    <property type="molecule type" value="Genomic_DNA"/>
</dbReference>
<evidence type="ECO:0000256" key="1">
    <source>
        <dbReference type="ARBA" id="ARBA00022490"/>
    </source>
</evidence>
<keyword evidence="2" id="KW-0444">Lipid biosynthesis</keyword>
<evidence type="ECO:0000256" key="5">
    <source>
        <dbReference type="ARBA" id="ARBA00022737"/>
    </source>
</evidence>
<dbReference type="SUPFAM" id="SSF51161">
    <property type="entry name" value="Trimeric LpxA-like enzymes"/>
    <property type="match status" value="1"/>
</dbReference>
<dbReference type="PROSITE" id="PS00101">
    <property type="entry name" value="HEXAPEP_TRANSFERASES"/>
    <property type="match status" value="1"/>
</dbReference>
<dbReference type="InterPro" id="IPR011004">
    <property type="entry name" value="Trimer_LpxA-like_sf"/>
</dbReference>
<comment type="caution">
    <text evidence="9">The sequence shown here is derived from an EMBL/GenBank/DDBJ whole genome shotgun (WGS) entry which is preliminary data.</text>
</comment>
<dbReference type="InterPro" id="IPR001451">
    <property type="entry name" value="Hexapep"/>
</dbReference>
<keyword evidence="5" id="KW-0677">Repeat</keyword>
<accession>A0A7V4E2V4</accession>
<keyword evidence="4 9" id="KW-0808">Transferase</keyword>
<keyword evidence="6" id="KW-0443">Lipid metabolism</keyword>
<evidence type="ECO:0000313" key="9">
    <source>
        <dbReference type="EMBL" id="HGK53759.1"/>
    </source>
</evidence>
<evidence type="ECO:0000256" key="3">
    <source>
        <dbReference type="ARBA" id="ARBA00022556"/>
    </source>
</evidence>
<dbReference type="NCBIfam" id="NF003657">
    <property type="entry name" value="PRK05289.1"/>
    <property type="match status" value="1"/>
</dbReference>
<dbReference type="GO" id="GO:0016020">
    <property type="term" value="C:membrane"/>
    <property type="evidence" value="ECO:0007669"/>
    <property type="project" value="GOC"/>
</dbReference>
<dbReference type="NCBIfam" id="TIGR01852">
    <property type="entry name" value="lipid_A_lpxA"/>
    <property type="match status" value="1"/>
</dbReference>
<protein>
    <submittedName>
        <fullName evidence="9">Acyl-ACP--UDP-N-acetylglucosamine O-acyltransferase</fullName>
        <ecNumber evidence="9">2.3.1.129</ecNumber>
    </submittedName>
</protein>
<dbReference type="GO" id="GO:0008780">
    <property type="term" value="F:acyl-[acyl-carrier-protein]-UDP-N-acetylglucosamine O-acyltransferase activity"/>
    <property type="evidence" value="ECO:0007669"/>
    <property type="project" value="UniProtKB-EC"/>
</dbReference>
<feature type="domain" description="UDP N-acetylglucosamine O-acyltransferase C-terminal" evidence="8">
    <location>
        <begin position="174"/>
        <end position="255"/>
    </location>
</feature>
<evidence type="ECO:0000256" key="7">
    <source>
        <dbReference type="ARBA" id="ARBA00023315"/>
    </source>
</evidence>
<evidence type="ECO:0000256" key="4">
    <source>
        <dbReference type="ARBA" id="ARBA00022679"/>
    </source>
</evidence>
<keyword evidence="7 9" id="KW-0012">Acyltransferase</keyword>
<dbReference type="PANTHER" id="PTHR43480">
    <property type="entry name" value="ACYL-[ACYL-CARRIER-PROTEIN]--UDP-N-ACETYLGLUCOSAMINE O-ACYLTRANSFERASE"/>
    <property type="match status" value="1"/>
</dbReference>
<dbReference type="Gene3D" id="1.20.1180.10">
    <property type="entry name" value="Udp N-acetylglucosamine O-acyltransferase, C-terminal domain"/>
    <property type="match status" value="1"/>
</dbReference>
<reference evidence="9" key="1">
    <citation type="journal article" date="2020" name="mSystems">
        <title>Genome- and Community-Level Interaction Insights into Carbon Utilization and Element Cycling Functions of Hydrothermarchaeota in Hydrothermal Sediment.</title>
        <authorList>
            <person name="Zhou Z."/>
            <person name="Liu Y."/>
            <person name="Xu W."/>
            <person name="Pan J."/>
            <person name="Luo Z.H."/>
            <person name="Li M."/>
        </authorList>
    </citation>
    <scope>NUCLEOTIDE SEQUENCE [LARGE SCALE GENOMIC DNA]</scope>
    <source>
        <strain evidence="9">SpSt-695</strain>
    </source>
</reference>
<keyword evidence="1" id="KW-0963">Cytoplasm</keyword>
<organism evidence="9">
    <name type="scientific">candidate division WOR-3 bacterium</name>
    <dbReference type="NCBI Taxonomy" id="2052148"/>
    <lineage>
        <taxon>Bacteria</taxon>
        <taxon>Bacteria division WOR-3</taxon>
    </lineage>
</organism>
<sequence length="257" mass="28537">MKIHPTAFVDKDVLIEDDVEIGAFSTITGKVKIGKGTKIGNNVMIEGKVTIGENNVIYHFACIGFPPQDVKYKGEETEVVIGNNNIIREFVTIHRATGEGEKTCIGDNCFLMAYTHLGHNVKIGNNVVIANGTQLAGHVEIHDFAVLSGGVLIHQFCRVGKYAMIRGRARLGLDVVPYVIADGVENTEIKGLNIVGLRRNGFSEERIKILKDAYKILFRQNLNTSQALEILERDFSKYDDIKYLIEFIKTSKRGIGK</sequence>
<evidence type="ECO:0000256" key="6">
    <source>
        <dbReference type="ARBA" id="ARBA00023098"/>
    </source>
</evidence>
<dbReference type="CDD" id="cd03351">
    <property type="entry name" value="LbH_UDP-GlcNAc_AT"/>
    <property type="match status" value="1"/>
</dbReference>
<dbReference type="PANTHER" id="PTHR43480:SF1">
    <property type="entry name" value="ACYL-[ACYL-CARRIER-PROTEIN]--UDP-N-ACETYLGLUCOSAMINE O-ACYLTRANSFERASE, MITOCHONDRIAL-RELATED"/>
    <property type="match status" value="1"/>
</dbReference>
<dbReference type="InterPro" id="IPR037157">
    <property type="entry name" value="Acetyltransf_C_sf"/>
</dbReference>
<gene>
    <name evidence="9" type="ORF">ENU72_01885</name>
</gene>
<evidence type="ECO:0000259" key="8">
    <source>
        <dbReference type="Pfam" id="PF13720"/>
    </source>
</evidence>
<name>A0A7V4E2V4_UNCW3</name>
<evidence type="ECO:0000256" key="2">
    <source>
        <dbReference type="ARBA" id="ARBA00022516"/>
    </source>
</evidence>
<dbReference type="InterPro" id="IPR010137">
    <property type="entry name" value="Lipid_A_LpxA"/>
</dbReference>
<dbReference type="EC" id="2.3.1.129" evidence="9"/>
<dbReference type="InterPro" id="IPR018357">
    <property type="entry name" value="Hexapep_transf_CS"/>
</dbReference>
<dbReference type="Pfam" id="PF00132">
    <property type="entry name" value="Hexapep"/>
    <property type="match status" value="2"/>
</dbReference>
<dbReference type="PIRSF" id="PIRSF000456">
    <property type="entry name" value="UDP-GlcNAc_acltr"/>
    <property type="match status" value="1"/>
</dbReference>